<dbReference type="AlphaFoldDB" id="A0A5B6TDX2"/>
<dbReference type="Proteomes" id="UP000324133">
    <property type="component" value="Unassembled WGS sequence"/>
</dbReference>
<organism evidence="2 3">
    <name type="scientific">Rufibacter hautae</name>
    <dbReference type="NCBI Taxonomy" id="2595005"/>
    <lineage>
        <taxon>Bacteria</taxon>
        <taxon>Pseudomonadati</taxon>
        <taxon>Bacteroidota</taxon>
        <taxon>Cytophagia</taxon>
        <taxon>Cytophagales</taxon>
        <taxon>Hymenobacteraceae</taxon>
        <taxon>Rufibacter</taxon>
    </lineage>
</organism>
<sequence>MATQLEHLETLKEIRRIMDRSSRFISLSGLSGVFAGIFALLGAGVVNWYLDSHHLVTRNMYEVTPNWDTVVFLCLVAAAVLVAALSSGIFFTVRKARQANQLVWDNQIKRLLVNLAIPLGAGGIFCGVLLYHQVIYLIAPSMLLFYGLALLNASKYTLRDIYYLGLCEMGLGLMACFFIGYGLLSWTIGFGVLHILYGAIMYFKYDRKA</sequence>
<keyword evidence="1" id="KW-0472">Membrane</keyword>
<gene>
    <name evidence="2" type="ORF">FOA19_15665</name>
</gene>
<feature type="transmembrane region" description="Helical" evidence="1">
    <location>
        <begin position="111"/>
        <end position="131"/>
    </location>
</feature>
<keyword evidence="3" id="KW-1185">Reference proteome</keyword>
<proteinExistence type="predicted"/>
<accession>A0A5B6TDX2</accession>
<protein>
    <submittedName>
        <fullName evidence="2">Uncharacterized protein</fullName>
    </submittedName>
</protein>
<dbReference type="OrthoDB" id="1120881at2"/>
<name>A0A5B6TDX2_9BACT</name>
<feature type="transmembrane region" description="Helical" evidence="1">
    <location>
        <begin position="70"/>
        <end position="91"/>
    </location>
</feature>
<dbReference type="EMBL" id="VKKY01000002">
    <property type="protein sequence ID" value="KAA3438659.1"/>
    <property type="molecule type" value="Genomic_DNA"/>
</dbReference>
<feature type="transmembrane region" description="Helical" evidence="1">
    <location>
        <begin position="137"/>
        <end position="154"/>
    </location>
</feature>
<feature type="transmembrane region" description="Helical" evidence="1">
    <location>
        <begin position="24"/>
        <end position="50"/>
    </location>
</feature>
<dbReference type="RefSeq" id="WP_149091715.1">
    <property type="nucleotide sequence ID" value="NZ_VKKY01000002.1"/>
</dbReference>
<evidence type="ECO:0000313" key="2">
    <source>
        <dbReference type="EMBL" id="KAA3438659.1"/>
    </source>
</evidence>
<reference evidence="2 3" key="1">
    <citation type="submission" date="2019-07" db="EMBL/GenBank/DDBJ databases">
        <title>Rufibacter sp. nov., isolated from lake sediment.</title>
        <authorList>
            <person name="Qu J.-H."/>
        </authorList>
    </citation>
    <scope>NUCLEOTIDE SEQUENCE [LARGE SCALE GENOMIC DNA]</scope>
    <source>
        <strain evidence="2 3">NBS58-1</strain>
    </source>
</reference>
<comment type="caution">
    <text evidence="2">The sequence shown here is derived from an EMBL/GenBank/DDBJ whole genome shotgun (WGS) entry which is preliminary data.</text>
</comment>
<keyword evidence="1" id="KW-0812">Transmembrane</keyword>
<evidence type="ECO:0000313" key="3">
    <source>
        <dbReference type="Proteomes" id="UP000324133"/>
    </source>
</evidence>
<feature type="transmembrane region" description="Helical" evidence="1">
    <location>
        <begin position="186"/>
        <end position="203"/>
    </location>
</feature>
<keyword evidence="1" id="KW-1133">Transmembrane helix</keyword>
<evidence type="ECO:0000256" key="1">
    <source>
        <dbReference type="SAM" id="Phobius"/>
    </source>
</evidence>
<feature type="transmembrane region" description="Helical" evidence="1">
    <location>
        <begin position="161"/>
        <end position="180"/>
    </location>
</feature>